<reference evidence="3" key="1">
    <citation type="submission" date="2023-07" db="EMBL/GenBank/DDBJ databases">
        <title>30 novel species of actinomycetes from the DSMZ collection.</title>
        <authorList>
            <person name="Nouioui I."/>
        </authorList>
    </citation>
    <scope>NUCLEOTIDE SEQUENCE [LARGE SCALE GENOMIC DNA]</scope>
    <source>
        <strain evidence="3">DSM 45834</strain>
    </source>
</reference>
<protein>
    <recommendedName>
        <fullName evidence="4">Septum formation initiator</fullName>
    </recommendedName>
</protein>
<proteinExistence type="predicted"/>
<evidence type="ECO:0000313" key="2">
    <source>
        <dbReference type="EMBL" id="MDT0351319.1"/>
    </source>
</evidence>
<name>A0ABU2NBT0_9PSEU</name>
<organism evidence="2 3">
    <name type="scientific">Pseudonocardia charpentierae</name>
    <dbReference type="NCBI Taxonomy" id="3075545"/>
    <lineage>
        <taxon>Bacteria</taxon>
        <taxon>Bacillati</taxon>
        <taxon>Actinomycetota</taxon>
        <taxon>Actinomycetes</taxon>
        <taxon>Pseudonocardiales</taxon>
        <taxon>Pseudonocardiaceae</taxon>
        <taxon>Pseudonocardia</taxon>
    </lineage>
</organism>
<comment type="caution">
    <text evidence="2">The sequence shown here is derived from an EMBL/GenBank/DDBJ whole genome shotgun (WGS) entry which is preliminary data.</text>
</comment>
<dbReference type="EMBL" id="JAVREJ010000012">
    <property type="protein sequence ID" value="MDT0351319.1"/>
    <property type="molecule type" value="Genomic_DNA"/>
</dbReference>
<keyword evidence="3" id="KW-1185">Reference proteome</keyword>
<dbReference type="RefSeq" id="WP_311557573.1">
    <property type="nucleotide sequence ID" value="NZ_JAVREJ010000012.1"/>
</dbReference>
<evidence type="ECO:0000313" key="3">
    <source>
        <dbReference type="Proteomes" id="UP001183202"/>
    </source>
</evidence>
<dbReference type="Proteomes" id="UP001183202">
    <property type="component" value="Unassembled WGS sequence"/>
</dbReference>
<evidence type="ECO:0008006" key="4">
    <source>
        <dbReference type="Google" id="ProtNLM"/>
    </source>
</evidence>
<accession>A0ABU2NBT0</accession>
<gene>
    <name evidence="2" type="ORF">RM445_17455</name>
</gene>
<feature type="compositionally biased region" description="Low complexity" evidence="1">
    <location>
        <begin position="57"/>
        <end position="66"/>
    </location>
</feature>
<evidence type="ECO:0000256" key="1">
    <source>
        <dbReference type="SAM" id="MobiDB-lite"/>
    </source>
</evidence>
<feature type="region of interest" description="Disordered" evidence="1">
    <location>
        <begin position="56"/>
        <end position="83"/>
    </location>
</feature>
<sequence length="153" mass="15105">MASARTRLVAGVAAWAAALGAALVVGLTAVGAIGAGLLGPGQQPLTPAEVDARLASAAPAPVDTPAAVPPTDPVPGESGTAPQVIATDGGTVLARCTGGAPEVVSATPAQGFRVQTEDDDGGPRVRFRSGDTRFEVNLRCADGRPVADVQTDD</sequence>